<evidence type="ECO:0000313" key="3">
    <source>
        <dbReference type="Proteomes" id="UP001175353"/>
    </source>
</evidence>
<dbReference type="SUPFAM" id="SSF53474">
    <property type="entry name" value="alpha/beta-Hydrolases"/>
    <property type="match status" value="1"/>
</dbReference>
<name>A0AAN6JXC8_9PEZI</name>
<dbReference type="InterPro" id="IPR029058">
    <property type="entry name" value="AB_hydrolase_fold"/>
</dbReference>
<sequence length="218" mass="24714">MIPVLLNYTTKSEQTHSRRVVAQDFIGCGRSDKRRQDVAYNFDLHRDAMVDFIESLNLTNITLIVQDCGGLLAPSEVVPGKDEQSWTGSHTHPPRPTPDVADLMDKLGHHLSEDERRAYRARFPDDTYKGGVRRFPRMIMIEEDMPDVGISKKSRHSLETTGTLVKDAVFVACGMQDPILGPHMKSLARVFRNGCHCAEIEDALHFVQVKSRSWRLRS</sequence>
<protein>
    <recommendedName>
        <fullName evidence="1">AB hydrolase-1 domain-containing protein</fullName>
    </recommendedName>
</protein>
<organism evidence="2 3">
    <name type="scientific">Friedmanniomyces endolithicus</name>
    <dbReference type="NCBI Taxonomy" id="329885"/>
    <lineage>
        <taxon>Eukaryota</taxon>
        <taxon>Fungi</taxon>
        <taxon>Dikarya</taxon>
        <taxon>Ascomycota</taxon>
        <taxon>Pezizomycotina</taxon>
        <taxon>Dothideomycetes</taxon>
        <taxon>Dothideomycetidae</taxon>
        <taxon>Mycosphaerellales</taxon>
        <taxon>Teratosphaeriaceae</taxon>
        <taxon>Friedmanniomyces</taxon>
    </lineage>
</organism>
<dbReference type="EMBL" id="JAUJLE010000631">
    <property type="protein sequence ID" value="KAK0952199.1"/>
    <property type="molecule type" value="Genomic_DNA"/>
</dbReference>
<proteinExistence type="predicted"/>
<evidence type="ECO:0000259" key="1">
    <source>
        <dbReference type="Pfam" id="PF00561"/>
    </source>
</evidence>
<feature type="domain" description="AB hydrolase-1" evidence="1">
    <location>
        <begin position="17"/>
        <end position="73"/>
    </location>
</feature>
<keyword evidence="3" id="KW-1185">Reference proteome</keyword>
<dbReference type="AlphaFoldDB" id="A0AAN6JXC8"/>
<dbReference type="InterPro" id="IPR000073">
    <property type="entry name" value="AB_hydrolase_1"/>
</dbReference>
<gene>
    <name evidence="2" type="ORF">LTR91_024544</name>
</gene>
<dbReference type="Gene3D" id="3.40.50.1820">
    <property type="entry name" value="alpha/beta hydrolase"/>
    <property type="match status" value="2"/>
</dbReference>
<reference evidence="2" key="1">
    <citation type="submission" date="2023-06" db="EMBL/GenBank/DDBJ databases">
        <title>Black Yeasts Isolated from many extreme environments.</title>
        <authorList>
            <person name="Coleine C."/>
            <person name="Stajich J.E."/>
            <person name="Selbmann L."/>
        </authorList>
    </citation>
    <scope>NUCLEOTIDE SEQUENCE</scope>
    <source>
        <strain evidence="2">CCFEE 5200</strain>
    </source>
</reference>
<dbReference type="Proteomes" id="UP001175353">
    <property type="component" value="Unassembled WGS sequence"/>
</dbReference>
<accession>A0AAN6JXC8</accession>
<evidence type="ECO:0000313" key="2">
    <source>
        <dbReference type="EMBL" id="KAK0952199.1"/>
    </source>
</evidence>
<dbReference type="Pfam" id="PF00561">
    <property type="entry name" value="Abhydrolase_1"/>
    <property type="match status" value="1"/>
</dbReference>
<comment type="caution">
    <text evidence="2">The sequence shown here is derived from an EMBL/GenBank/DDBJ whole genome shotgun (WGS) entry which is preliminary data.</text>
</comment>